<comment type="catalytic activity">
    <reaction evidence="1">
        <text>ATP + protein L-histidine = ADP + protein N-phospho-L-histidine.</text>
        <dbReference type="EC" id="2.7.13.3"/>
    </reaction>
</comment>
<evidence type="ECO:0000256" key="5">
    <source>
        <dbReference type="ARBA" id="ARBA00022741"/>
    </source>
</evidence>
<dbReference type="Gene3D" id="3.30.565.10">
    <property type="entry name" value="Histidine kinase-like ATPase, C-terminal domain"/>
    <property type="match status" value="1"/>
</dbReference>
<evidence type="ECO:0000256" key="7">
    <source>
        <dbReference type="ARBA" id="ARBA00022840"/>
    </source>
</evidence>
<reference evidence="13" key="1">
    <citation type="journal article" date="2019" name="Int. J. Syst. Evol. Microbiol.">
        <title>The Global Catalogue of Microorganisms (GCM) 10K type strain sequencing project: providing services to taxonomists for standard genome sequencing and annotation.</title>
        <authorList>
            <consortium name="The Broad Institute Genomics Platform"/>
            <consortium name="The Broad Institute Genome Sequencing Center for Infectious Disease"/>
            <person name="Wu L."/>
            <person name="Ma J."/>
        </authorList>
    </citation>
    <scope>NUCLEOTIDE SEQUENCE [LARGE SCALE GENOMIC DNA]</scope>
    <source>
        <strain evidence="13">JCM 3115</strain>
    </source>
</reference>
<feature type="domain" description="Histidine kinase/HSP90-like ATPase" evidence="10">
    <location>
        <begin position="217"/>
        <end position="304"/>
    </location>
</feature>
<sequence length="315" mass="33344">MPRARRPPYPRPMSLRLPPTAAGRLPALALVTAVCAAAGAGLAVRRRLRIGRRARECGELLAREPVRGKRTVSGRTVSGRTVSERTAGGGTAGEWAADERAASEERARIARELHDVVAHNVSAMVMQAGAARLSLRPDQITEREALHVVEETGRAAVEELRRTLGLLRTGAEDDGLAPQPTLAHLDDLAERMRAAGLDVRLSVEGEPSPLPVGLDLSAYRIVQAALDNALRRAGSTAAEVRIAYRPRELFLEITDSGPRDGRAGAWAGAGLVGVRERVALFHGSLSAGPEPGGGYGVRAALPLTAHAVRPSRVTG</sequence>
<keyword evidence="7" id="KW-0067">ATP-binding</keyword>
<keyword evidence="4" id="KW-0808">Transferase</keyword>
<keyword evidence="8" id="KW-0902">Two-component regulatory system</keyword>
<evidence type="ECO:0000313" key="13">
    <source>
        <dbReference type="Proteomes" id="UP000611554"/>
    </source>
</evidence>
<accession>A0ABQ2QXG2</accession>
<dbReference type="PANTHER" id="PTHR24421">
    <property type="entry name" value="NITRATE/NITRITE SENSOR PROTEIN NARX-RELATED"/>
    <property type="match status" value="1"/>
</dbReference>
<keyword evidence="6" id="KW-0418">Kinase</keyword>
<feature type="region of interest" description="Disordered" evidence="9">
    <location>
        <begin position="71"/>
        <end position="97"/>
    </location>
</feature>
<evidence type="ECO:0000256" key="1">
    <source>
        <dbReference type="ARBA" id="ARBA00000085"/>
    </source>
</evidence>
<dbReference type="SUPFAM" id="SSF55874">
    <property type="entry name" value="ATPase domain of HSP90 chaperone/DNA topoisomerase II/histidine kinase"/>
    <property type="match status" value="1"/>
</dbReference>
<dbReference type="InterPro" id="IPR050482">
    <property type="entry name" value="Sensor_HK_TwoCompSys"/>
</dbReference>
<comment type="caution">
    <text evidence="12">The sequence shown here is derived from an EMBL/GenBank/DDBJ whole genome shotgun (WGS) entry which is preliminary data.</text>
</comment>
<dbReference type="InterPro" id="IPR011712">
    <property type="entry name" value="Sig_transdc_His_kin_sub3_dim/P"/>
</dbReference>
<dbReference type="EMBL" id="BMQJ01000007">
    <property type="protein sequence ID" value="GGP99089.1"/>
    <property type="molecule type" value="Genomic_DNA"/>
</dbReference>
<dbReference type="InterPro" id="IPR036890">
    <property type="entry name" value="HATPase_C_sf"/>
</dbReference>
<keyword evidence="3" id="KW-0597">Phosphoprotein</keyword>
<dbReference type="CDD" id="cd16917">
    <property type="entry name" value="HATPase_UhpB-NarQ-NarX-like"/>
    <property type="match status" value="1"/>
</dbReference>
<gene>
    <name evidence="12" type="ORF">GCM10010140_31350</name>
</gene>
<protein>
    <recommendedName>
        <fullName evidence="2">histidine kinase</fullName>
        <ecNumber evidence="2">2.7.13.3</ecNumber>
    </recommendedName>
</protein>
<evidence type="ECO:0000256" key="8">
    <source>
        <dbReference type="ARBA" id="ARBA00023012"/>
    </source>
</evidence>
<evidence type="ECO:0000259" key="11">
    <source>
        <dbReference type="Pfam" id="PF07730"/>
    </source>
</evidence>
<dbReference type="Pfam" id="PF07730">
    <property type="entry name" value="HisKA_3"/>
    <property type="match status" value="1"/>
</dbReference>
<evidence type="ECO:0000313" key="12">
    <source>
        <dbReference type="EMBL" id="GGP99089.1"/>
    </source>
</evidence>
<evidence type="ECO:0000256" key="4">
    <source>
        <dbReference type="ARBA" id="ARBA00022679"/>
    </source>
</evidence>
<dbReference type="EC" id="2.7.13.3" evidence="2"/>
<dbReference type="Gene3D" id="1.20.5.1930">
    <property type="match status" value="1"/>
</dbReference>
<keyword evidence="5" id="KW-0547">Nucleotide-binding</keyword>
<dbReference type="Pfam" id="PF02518">
    <property type="entry name" value="HATPase_c"/>
    <property type="match status" value="1"/>
</dbReference>
<evidence type="ECO:0000256" key="6">
    <source>
        <dbReference type="ARBA" id="ARBA00022777"/>
    </source>
</evidence>
<keyword evidence="13" id="KW-1185">Reference proteome</keyword>
<proteinExistence type="predicted"/>
<evidence type="ECO:0000259" key="10">
    <source>
        <dbReference type="Pfam" id="PF02518"/>
    </source>
</evidence>
<evidence type="ECO:0000256" key="9">
    <source>
        <dbReference type="SAM" id="MobiDB-lite"/>
    </source>
</evidence>
<evidence type="ECO:0000256" key="2">
    <source>
        <dbReference type="ARBA" id="ARBA00012438"/>
    </source>
</evidence>
<dbReference type="PANTHER" id="PTHR24421:SF10">
    <property type="entry name" value="NITRATE_NITRITE SENSOR PROTEIN NARQ"/>
    <property type="match status" value="1"/>
</dbReference>
<organism evidence="12 13">
    <name type="scientific">Streptosporangium pseudovulgare</name>
    <dbReference type="NCBI Taxonomy" id="35765"/>
    <lineage>
        <taxon>Bacteria</taxon>
        <taxon>Bacillati</taxon>
        <taxon>Actinomycetota</taxon>
        <taxon>Actinomycetes</taxon>
        <taxon>Streptosporangiales</taxon>
        <taxon>Streptosporangiaceae</taxon>
        <taxon>Streptosporangium</taxon>
    </lineage>
</organism>
<feature type="domain" description="Signal transduction histidine kinase subgroup 3 dimerisation and phosphoacceptor" evidence="11">
    <location>
        <begin position="105"/>
        <end position="171"/>
    </location>
</feature>
<dbReference type="Proteomes" id="UP000611554">
    <property type="component" value="Unassembled WGS sequence"/>
</dbReference>
<name>A0ABQ2QXG2_9ACTN</name>
<evidence type="ECO:0000256" key="3">
    <source>
        <dbReference type="ARBA" id="ARBA00022553"/>
    </source>
</evidence>
<dbReference type="InterPro" id="IPR003594">
    <property type="entry name" value="HATPase_dom"/>
</dbReference>